<dbReference type="InterPro" id="IPR008947">
    <property type="entry name" value="PLipase_C/P1_nuclease_dom_sf"/>
</dbReference>
<dbReference type="AlphaFoldDB" id="A0A7X0BU62"/>
<dbReference type="RefSeq" id="WP_184681959.1">
    <property type="nucleotide sequence ID" value="NZ_JACHLL010000002.1"/>
</dbReference>
<sequence>MKLLSACFSVLLLLPLQVQAWSNHSLGSSLALAPLQGMAAETLRVESLERFLEAEEEGLRVLLDEQERFARAQFEEYPSRPDELRWQAGAADRRSAFLQALRINPETRLALFIQAVPGVAPGQRERLDAGAVTVYRKLSLWSEWRFFKVGEGELLSPLAVLSSAADEPDYGHDINLFSDNPGTAGARYNFGTQPFGDARFEYSSQAPFHIGYYHEDPLVFAAGPFLRRTYPQWRSYQYIGLARFAFERGHPYWGYRFLGWGLHYIQDMTQPYHASVLPGSTTTGLLWTAAKALGGFPADKQAAMARVATRHTEVEKYQLQWLRGEMASGDSQRSLLKAYAEAANDGRYPPFDYRYLRDTVALESHQRADQFDGLIGQWLEQQPAVGDFRQGNQLTAARPDAQLQQLIIELIGHFGAHTRNAVRATAPR</sequence>
<dbReference type="SUPFAM" id="SSF48537">
    <property type="entry name" value="Phospholipase C/P1 nuclease"/>
    <property type="match status" value="1"/>
</dbReference>
<gene>
    <name evidence="2" type="ORF">HNP49_001481</name>
</gene>
<evidence type="ECO:0000313" key="2">
    <source>
        <dbReference type="EMBL" id="MBB6341324.1"/>
    </source>
</evidence>
<feature type="signal peptide" evidence="1">
    <location>
        <begin position="1"/>
        <end position="20"/>
    </location>
</feature>
<keyword evidence="3" id="KW-1185">Reference proteome</keyword>
<protein>
    <recommendedName>
        <fullName evidence="4">Phospholipase</fullName>
    </recommendedName>
</protein>
<name>A0A7X0BU62_9PSED</name>
<organism evidence="2 3">
    <name type="scientific">Pseudomonas fluvialis</name>
    <dbReference type="NCBI Taxonomy" id="1793966"/>
    <lineage>
        <taxon>Bacteria</taxon>
        <taxon>Pseudomonadati</taxon>
        <taxon>Pseudomonadota</taxon>
        <taxon>Gammaproteobacteria</taxon>
        <taxon>Pseudomonadales</taxon>
        <taxon>Pseudomonadaceae</taxon>
        <taxon>Pseudomonas</taxon>
    </lineage>
</organism>
<feature type="chain" id="PRO_5030770426" description="Phospholipase" evidence="1">
    <location>
        <begin position="21"/>
        <end position="428"/>
    </location>
</feature>
<evidence type="ECO:0000313" key="3">
    <source>
        <dbReference type="Proteomes" id="UP000557193"/>
    </source>
</evidence>
<evidence type="ECO:0000256" key="1">
    <source>
        <dbReference type="SAM" id="SignalP"/>
    </source>
</evidence>
<reference evidence="2 3" key="1">
    <citation type="submission" date="2020-08" db="EMBL/GenBank/DDBJ databases">
        <title>Functional genomics of gut bacteria from endangered species of beetles.</title>
        <authorList>
            <person name="Carlos-Shanley C."/>
        </authorList>
    </citation>
    <scope>NUCLEOTIDE SEQUENCE [LARGE SCALE GENOMIC DNA]</scope>
    <source>
        <strain evidence="2 3">S00202</strain>
    </source>
</reference>
<proteinExistence type="predicted"/>
<dbReference type="Proteomes" id="UP000557193">
    <property type="component" value="Unassembled WGS sequence"/>
</dbReference>
<accession>A0A7X0BU62</accession>
<comment type="caution">
    <text evidence="2">The sequence shown here is derived from an EMBL/GenBank/DDBJ whole genome shotgun (WGS) entry which is preliminary data.</text>
</comment>
<dbReference type="Gene3D" id="1.10.575.10">
    <property type="entry name" value="P1 Nuclease"/>
    <property type="match status" value="1"/>
</dbReference>
<dbReference type="GO" id="GO:0016788">
    <property type="term" value="F:hydrolase activity, acting on ester bonds"/>
    <property type="evidence" value="ECO:0007669"/>
    <property type="project" value="InterPro"/>
</dbReference>
<evidence type="ECO:0008006" key="4">
    <source>
        <dbReference type="Google" id="ProtNLM"/>
    </source>
</evidence>
<dbReference type="EMBL" id="JACHLL010000002">
    <property type="protein sequence ID" value="MBB6341324.1"/>
    <property type="molecule type" value="Genomic_DNA"/>
</dbReference>
<keyword evidence="1" id="KW-0732">Signal</keyword>